<accession>A0ABY6LDM7</accession>
<name>A0ABY6LDM7_9ARAC</name>
<proteinExistence type="predicted"/>
<dbReference type="EMBL" id="CP092879">
    <property type="protein sequence ID" value="UYV79278.1"/>
    <property type="molecule type" value="Genomic_DNA"/>
</dbReference>
<protein>
    <submittedName>
        <fullName evidence="2">Uncharacterized protein</fullName>
    </submittedName>
</protein>
<organism evidence="2 3">
    <name type="scientific">Cordylochernes scorpioides</name>
    <dbReference type="NCBI Taxonomy" id="51811"/>
    <lineage>
        <taxon>Eukaryota</taxon>
        <taxon>Metazoa</taxon>
        <taxon>Ecdysozoa</taxon>
        <taxon>Arthropoda</taxon>
        <taxon>Chelicerata</taxon>
        <taxon>Arachnida</taxon>
        <taxon>Pseudoscorpiones</taxon>
        <taxon>Cheliferoidea</taxon>
        <taxon>Chernetidae</taxon>
        <taxon>Cordylochernes</taxon>
    </lineage>
</organism>
<feature type="region of interest" description="Disordered" evidence="1">
    <location>
        <begin position="10"/>
        <end position="52"/>
    </location>
</feature>
<evidence type="ECO:0000313" key="3">
    <source>
        <dbReference type="Proteomes" id="UP001235939"/>
    </source>
</evidence>
<feature type="compositionally biased region" description="Basic and acidic residues" evidence="1">
    <location>
        <begin position="30"/>
        <end position="48"/>
    </location>
</feature>
<dbReference type="Proteomes" id="UP001235939">
    <property type="component" value="Chromosome 17"/>
</dbReference>
<evidence type="ECO:0000256" key="1">
    <source>
        <dbReference type="SAM" id="MobiDB-lite"/>
    </source>
</evidence>
<reference evidence="2 3" key="1">
    <citation type="submission" date="2022-01" db="EMBL/GenBank/DDBJ databases">
        <title>A chromosomal length assembly of Cordylochernes scorpioides.</title>
        <authorList>
            <person name="Zeh D."/>
            <person name="Zeh J."/>
        </authorList>
    </citation>
    <scope>NUCLEOTIDE SEQUENCE [LARGE SCALE GENOMIC DNA]</scope>
    <source>
        <strain evidence="2">IN4F17</strain>
        <tissue evidence="2">Whole Body</tissue>
    </source>
</reference>
<sequence length="122" mass="13875">MLGNNWKEKVITGDESLRKRRKQNANPWGGKEKMNQEQRNPDFARNAERQLPGESSSLVWTSVERFYSHPVLIAELNQLTKKFHAEVESGSLAIDVGLRWASPSRIAVCILCLSNAGQIKRR</sequence>
<gene>
    <name evidence="2" type="ORF">LAZ67_17001897</name>
</gene>
<evidence type="ECO:0000313" key="2">
    <source>
        <dbReference type="EMBL" id="UYV79278.1"/>
    </source>
</evidence>
<keyword evidence="3" id="KW-1185">Reference proteome</keyword>